<feature type="region of interest" description="Disordered" evidence="1">
    <location>
        <begin position="166"/>
        <end position="207"/>
    </location>
</feature>
<proteinExistence type="predicted"/>
<sequence>CKRYWQQVAEQLGNLEAKIGKVSRIYHESISQSGEDGTKVVERANLGSYQIVKSKCDRGAILEALEGKELLEEVMDWERCFLFGFVSEKVASKVSEFYLEAAKKRYEFMAKRISETLKGDEAGLLFIREGHQLQFPGDIEVFSVFPPALDEIHRWLRDQAKAKREEVEEKREEAEKVEEKGEGAGEEREEAKRKRKGTEEKREKVED</sequence>
<dbReference type="EMBL" id="BARV01003925">
    <property type="protein sequence ID" value="GAI13462.1"/>
    <property type="molecule type" value="Genomic_DNA"/>
</dbReference>
<accession>X1L2B5</accession>
<organism evidence="2">
    <name type="scientific">marine sediment metagenome</name>
    <dbReference type="NCBI Taxonomy" id="412755"/>
    <lineage>
        <taxon>unclassified sequences</taxon>
        <taxon>metagenomes</taxon>
        <taxon>ecological metagenomes</taxon>
    </lineage>
</organism>
<dbReference type="AlphaFoldDB" id="X1L2B5"/>
<evidence type="ECO:0000256" key="1">
    <source>
        <dbReference type="SAM" id="MobiDB-lite"/>
    </source>
</evidence>
<feature type="non-terminal residue" evidence="2">
    <location>
        <position position="1"/>
    </location>
</feature>
<reference evidence="2" key="1">
    <citation type="journal article" date="2014" name="Front. Microbiol.">
        <title>High frequency of phylogenetically diverse reductive dehalogenase-homologous genes in deep subseafloor sedimentary metagenomes.</title>
        <authorList>
            <person name="Kawai M."/>
            <person name="Futagami T."/>
            <person name="Toyoda A."/>
            <person name="Takaki Y."/>
            <person name="Nishi S."/>
            <person name="Hori S."/>
            <person name="Arai W."/>
            <person name="Tsubouchi T."/>
            <person name="Morono Y."/>
            <person name="Uchiyama I."/>
            <person name="Ito T."/>
            <person name="Fujiyama A."/>
            <person name="Inagaki F."/>
            <person name="Takami H."/>
        </authorList>
    </citation>
    <scope>NUCLEOTIDE SEQUENCE</scope>
    <source>
        <strain evidence="2">Expedition CK06-06</strain>
    </source>
</reference>
<comment type="caution">
    <text evidence="2">The sequence shown here is derived from an EMBL/GenBank/DDBJ whole genome shotgun (WGS) entry which is preliminary data.</text>
</comment>
<name>X1L2B5_9ZZZZ</name>
<protein>
    <submittedName>
        <fullName evidence="2">Uncharacterized protein</fullName>
    </submittedName>
</protein>
<gene>
    <name evidence="2" type="ORF">S06H3_09062</name>
</gene>
<evidence type="ECO:0000313" key="2">
    <source>
        <dbReference type="EMBL" id="GAI13462.1"/>
    </source>
</evidence>